<dbReference type="Pfam" id="PF02790">
    <property type="entry name" value="COX2_TM"/>
    <property type="match status" value="1"/>
</dbReference>
<dbReference type="InterPro" id="IPR002429">
    <property type="entry name" value="CcO_II-like_C"/>
</dbReference>
<dbReference type="PROSITE" id="PS50999">
    <property type="entry name" value="COX2_TM"/>
    <property type="match status" value="1"/>
</dbReference>
<keyword evidence="7 10" id="KW-0249">Electron transport</keyword>
<feature type="domain" description="Cytochrome oxidase subunit II transmembrane region profile" evidence="16">
    <location>
        <begin position="110"/>
        <end position="205"/>
    </location>
</feature>
<feature type="transmembrane region" description="Helical" evidence="13">
    <location>
        <begin position="135"/>
        <end position="157"/>
    </location>
</feature>
<dbReference type="PANTHER" id="PTHR22888">
    <property type="entry name" value="CYTOCHROME C OXIDASE, SUBUNIT II"/>
    <property type="match status" value="1"/>
</dbReference>
<dbReference type="GO" id="GO:0004129">
    <property type="term" value="F:cytochrome-c oxidase activity"/>
    <property type="evidence" value="ECO:0007669"/>
    <property type="project" value="UniProtKB-EC"/>
</dbReference>
<accession>A0A2S4ZZZ7</accession>
<comment type="subcellular location">
    <subcellularLocation>
        <location evidence="10">Cell membrane</location>
        <topology evidence="10">Multi-pass membrane protein</topology>
    </subcellularLocation>
    <subcellularLocation>
        <location evidence="1">Membrane</location>
        <topology evidence="1">Multi-pass membrane protein</topology>
    </subcellularLocation>
</comment>
<organism evidence="17 18">
    <name type="scientific">Solitalea longa</name>
    <dbReference type="NCBI Taxonomy" id="2079460"/>
    <lineage>
        <taxon>Bacteria</taxon>
        <taxon>Pseudomonadati</taxon>
        <taxon>Bacteroidota</taxon>
        <taxon>Sphingobacteriia</taxon>
        <taxon>Sphingobacteriales</taxon>
        <taxon>Sphingobacteriaceae</taxon>
        <taxon>Solitalea</taxon>
    </lineage>
</organism>
<gene>
    <name evidence="17" type="ORF">C3K47_14690</name>
</gene>
<comment type="function">
    <text evidence="11">Subunits I and II form the functional core of the enzyme complex. Electrons originating in cytochrome c are transferred via heme a and Cu(A) to the binuclear center formed by heme a3 and Cu(B).</text>
</comment>
<evidence type="ECO:0000313" key="17">
    <source>
        <dbReference type="EMBL" id="POY35639.1"/>
    </source>
</evidence>
<dbReference type="Gene3D" id="1.10.287.90">
    <property type="match status" value="1"/>
</dbReference>
<dbReference type="PANTHER" id="PTHR22888:SF9">
    <property type="entry name" value="CYTOCHROME C OXIDASE SUBUNIT 2"/>
    <property type="match status" value="1"/>
</dbReference>
<evidence type="ECO:0000256" key="3">
    <source>
        <dbReference type="ARBA" id="ARBA00022448"/>
    </source>
</evidence>
<evidence type="ECO:0000256" key="1">
    <source>
        <dbReference type="ARBA" id="ARBA00004141"/>
    </source>
</evidence>
<keyword evidence="11" id="KW-0479">Metal-binding</keyword>
<dbReference type="GO" id="GO:0042773">
    <property type="term" value="P:ATP synthesis coupled electron transport"/>
    <property type="evidence" value="ECO:0007669"/>
    <property type="project" value="TreeGrafter"/>
</dbReference>
<evidence type="ECO:0000313" key="18">
    <source>
        <dbReference type="Proteomes" id="UP000236893"/>
    </source>
</evidence>
<keyword evidence="6" id="KW-1278">Translocase</keyword>
<protein>
    <recommendedName>
        <fullName evidence="11">Cytochrome c oxidase subunit 2</fullName>
        <ecNumber evidence="11">7.1.1.9</ecNumber>
    </recommendedName>
</protein>
<keyword evidence="4 10" id="KW-0679">Respiratory chain</keyword>
<dbReference type="Proteomes" id="UP000236893">
    <property type="component" value="Unassembled WGS sequence"/>
</dbReference>
<dbReference type="RefSeq" id="WP_103789912.1">
    <property type="nucleotide sequence ID" value="NZ_PQVF01000010.1"/>
</dbReference>
<comment type="cofactor">
    <cofactor evidence="11">
        <name>Cu cation</name>
        <dbReference type="ChEBI" id="CHEBI:23378"/>
    </cofactor>
    <text evidence="11">Binds a copper A center.</text>
</comment>
<dbReference type="GO" id="GO:0005886">
    <property type="term" value="C:plasma membrane"/>
    <property type="evidence" value="ECO:0007669"/>
    <property type="project" value="UniProtKB-SubCell"/>
</dbReference>
<evidence type="ECO:0000256" key="12">
    <source>
        <dbReference type="SAM" id="MobiDB-lite"/>
    </source>
</evidence>
<feature type="transmembrane region" description="Helical" evidence="13">
    <location>
        <begin position="87"/>
        <end position="107"/>
    </location>
</feature>
<keyword evidence="11" id="KW-0186">Copper</keyword>
<evidence type="ECO:0000256" key="5">
    <source>
        <dbReference type="ARBA" id="ARBA00022692"/>
    </source>
</evidence>
<evidence type="ECO:0000256" key="9">
    <source>
        <dbReference type="ARBA" id="ARBA00023136"/>
    </source>
</evidence>
<evidence type="ECO:0000256" key="14">
    <source>
        <dbReference type="SAM" id="SignalP"/>
    </source>
</evidence>
<keyword evidence="18" id="KW-1185">Reference proteome</keyword>
<keyword evidence="8 13" id="KW-1133">Transmembrane helix</keyword>
<feature type="transmembrane region" description="Helical" evidence="13">
    <location>
        <begin position="178"/>
        <end position="198"/>
    </location>
</feature>
<dbReference type="InterPro" id="IPR011759">
    <property type="entry name" value="Cyt_c_oxidase_su2_TM_dom"/>
</dbReference>
<dbReference type="InterPro" id="IPR008972">
    <property type="entry name" value="Cupredoxin"/>
</dbReference>
<keyword evidence="3 10" id="KW-0813">Transport</keyword>
<feature type="signal peptide" evidence="14">
    <location>
        <begin position="1"/>
        <end position="25"/>
    </location>
</feature>
<evidence type="ECO:0000256" key="7">
    <source>
        <dbReference type="ARBA" id="ARBA00022982"/>
    </source>
</evidence>
<keyword evidence="14" id="KW-0732">Signal</keyword>
<dbReference type="EMBL" id="PQVF01000010">
    <property type="protein sequence ID" value="POY35639.1"/>
    <property type="molecule type" value="Genomic_DNA"/>
</dbReference>
<evidence type="ECO:0000256" key="13">
    <source>
        <dbReference type="SAM" id="Phobius"/>
    </source>
</evidence>
<comment type="catalytic activity">
    <reaction evidence="11">
        <text>4 Fe(II)-[cytochrome c] + O2 + 8 H(+)(in) = 4 Fe(III)-[cytochrome c] + 2 H2O + 4 H(+)(out)</text>
        <dbReference type="Rhea" id="RHEA:11436"/>
        <dbReference type="Rhea" id="RHEA-COMP:10350"/>
        <dbReference type="Rhea" id="RHEA-COMP:14399"/>
        <dbReference type="ChEBI" id="CHEBI:15377"/>
        <dbReference type="ChEBI" id="CHEBI:15378"/>
        <dbReference type="ChEBI" id="CHEBI:15379"/>
        <dbReference type="ChEBI" id="CHEBI:29033"/>
        <dbReference type="ChEBI" id="CHEBI:29034"/>
        <dbReference type="EC" id="7.1.1.9"/>
    </reaction>
</comment>
<feature type="region of interest" description="Disordered" evidence="12">
    <location>
        <begin position="369"/>
        <end position="406"/>
    </location>
</feature>
<sequence>MSILKKISLFASAAIATLYTNVAMAQTATAEAGADAAKAAARTEMWLTVAFYILMFVAAGFILGVVGRALKVYELTASATKKKGLNWNSINASIILVIGFLGLYGAFWELNAHGGWLLPDPASKHGVQTDNLLHVTFYITFTVFVLTHCVLFTYLFLYRGRKNKRAYYYPHNDNLEKIWTMVPAVVLSILVFFGWKTWTSIMYPGDLKDAIKVEAVAEQFKWTVRYAGKDNLLGPRNYRLIGGDNVLGVKFDDKTSHDDFFPQEIVLPVNKTVQFQFGAKDVIHSAYMPHFRVQMNCVPGMNTYFTFTPTITTNEMRSKVNDAKFDYLLYCNKICGASHFNMKFVIKVVSDKEYRAWLKDQTPFWVKKNEKPAPAEAPAAPTAVPADSTKADSTKAADKTLAINIK</sequence>
<comment type="similarity">
    <text evidence="2 10">Belongs to the cytochrome c oxidase subunit 2 family.</text>
</comment>
<dbReference type="GO" id="GO:0005507">
    <property type="term" value="F:copper ion binding"/>
    <property type="evidence" value="ECO:0007669"/>
    <property type="project" value="InterPro"/>
</dbReference>
<feature type="chain" id="PRO_5015627084" description="Cytochrome c oxidase subunit 2" evidence="14">
    <location>
        <begin position="26"/>
        <end position="406"/>
    </location>
</feature>
<dbReference type="SUPFAM" id="SSF81464">
    <property type="entry name" value="Cytochrome c oxidase subunit II-like, transmembrane region"/>
    <property type="match status" value="1"/>
</dbReference>
<evidence type="ECO:0000256" key="10">
    <source>
        <dbReference type="RuleBase" id="RU000456"/>
    </source>
</evidence>
<evidence type="ECO:0000256" key="8">
    <source>
        <dbReference type="ARBA" id="ARBA00022989"/>
    </source>
</evidence>
<dbReference type="EC" id="7.1.1.9" evidence="11"/>
<feature type="compositionally biased region" description="Basic and acidic residues" evidence="12">
    <location>
        <begin position="389"/>
        <end position="398"/>
    </location>
</feature>
<dbReference type="Pfam" id="PF00116">
    <property type="entry name" value="COX2"/>
    <property type="match status" value="1"/>
</dbReference>
<evidence type="ECO:0000256" key="2">
    <source>
        <dbReference type="ARBA" id="ARBA00007866"/>
    </source>
</evidence>
<evidence type="ECO:0000256" key="11">
    <source>
        <dbReference type="RuleBase" id="RU004024"/>
    </source>
</evidence>
<keyword evidence="9 13" id="KW-0472">Membrane</keyword>
<dbReference type="InterPro" id="IPR045187">
    <property type="entry name" value="CcO_II"/>
</dbReference>
<feature type="domain" description="Cytochrome oxidase subunit II copper A binding" evidence="15">
    <location>
        <begin position="208"/>
        <end position="360"/>
    </location>
</feature>
<dbReference type="AlphaFoldDB" id="A0A2S4ZZZ7"/>
<dbReference type="SUPFAM" id="SSF49503">
    <property type="entry name" value="Cupredoxins"/>
    <property type="match status" value="1"/>
</dbReference>
<name>A0A2S4ZZZ7_9SPHI</name>
<reference evidence="17 18" key="1">
    <citation type="submission" date="2018-01" db="EMBL/GenBank/DDBJ databases">
        <authorList>
            <person name="Gaut B.S."/>
            <person name="Morton B.R."/>
            <person name="Clegg M.T."/>
            <person name="Duvall M.R."/>
        </authorList>
    </citation>
    <scope>NUCLEOTIDE SEQUENCE [LARGE SCALE GENOMIC DNA]</scope>
    <source>
        <strain evidence="17 18">HR-AV</strain>
    </source>
</reference>
<proteinExistence type="inferred from homology"/>
<dbReference type="PROSITE" id="PS50857">
    <property type="entry name" value="COX2_CUA"/>
    <property type="match status" value="1"/>
</dbReference>
<dbReference type="PRINTS" id="PR01166">
    <property type="entry name" value="CYCOXIDASEII"/>
</dbReference>
<keyword evidence="5 10" id="KW-0812">Transmembrane</keyword>
<dbReference type="Gene3D" id="2.60.40.420">
    <property type="entry name" value="Cupredoxins - blue copper proteins"/>
    <property type="match status" value="1"/>
</dbReference>
<evidence type="ECO:0000256" key="6">
    <source>
        <dbReference type="ARBA" id="ARBA00022967"/>
    </source>
</evidence>
<feature type="compositionally biased region" description="Low complexity" evidence="12">
    <location>
        <begin position="374"/>
        <end position="386"/>
    </location>
</feature>
<evidence type="ECO:0000259" key="16">
    <source>
        <dbReference type="PROSITE" id="PS50999"/>
    </source>
</evidence>
<comment type="caution">
    <text evidence="17">The sequence shown here is derived from an EMBL/GenBank/DDBJ whole genome shotgun (WGS) entry which is preliminary data.</text>
</comment>
<feature type="transmembrane region" description="Helical" evidence="13">
    <location>
        <begin position="46"/>
        <end position="66"/>
    </location>
</feature>
<dbReference type="OrthoDB" id="9781261at2"/>
<dbReference type="InterPro" id="IPR036257">
    <property type="entry name" value="Cyt_c_oxidase_su2_TM_sf"/>
</dbReference>
<evidence type="ECO:0000256" key="4">
    <source>
        <dbReference type="ARBA" id="ARBA00022660"/>
    </source>
</evidence>
<evidence type="ECO:0000259" key="15">
    <source>
        <dbReference type="PROSITE" id="PS50857"/>
    </source>
</evidence>